<proteinExistence type="inferred from homology"/>
<dbReference type="AlphaFoldDB" id="A0A913XR70"/>
<name>A0A913XR70_EXADI</name>
<evidence type="ECO:0000256" key="3">
    <source>
        <dbReference type="ARBA" id="ARBA00022729"/>
    </source>
</evidence>
<evidence type="ECO:0000256" key="1">
    <source>
        <dbReference type="ARBA" id="ARBA00005695"/>
    </source>
</evidence>
<evidence type="ECO:0000259" key="5">
    <source>
        <dbReference type="Pfam" id="PF00496"/>
    </source>
</evidence>
<feature type="chain" id="PRO_5036827168" description="Solute-binding protein family 5 domain-containing protein" evidence="4">
    <location>
        <begin position="26"/>
        <end position="201"/>
    </location>
</feature>
<sequence>MPSKTASYWILLLIGLVVLSVGCDAPNEPEPKVFRYQLTSAPATLDPALAGDTASGGVIDRLFDGLMKLDRSTDQPVADLAEPFLLSDDGLVYSFQLKSGVLFHSGRPIQASDYRASWERLLAPENDSPNAWLFELVEGAEAFRNGTVDTVSGIEVEDPYVLRIRLVRPFAPFPYHLAAPAASVVPIEDVVRLGGDFERQP</sequence>
<reference evidence="6" key="1">
    <citation type="submission" date="2022-11" db="UniProtKB">
        <authorList>
            <consortium name="EnsemblMetazoa"/>
        </authorList>
    </citation>
    <scope>IDENTIFICATION</scope>
</reference>
<evidence type="ECO:0000313" key="7">
    <source>
        <dbReference type="Proteomes" id="UP000887567"/>
    </source>
</evidence>
<dbReference type="RefSeq" id="XP_020908428.1">
    <property type="nucleotide sequence ID" value="XM_021052769.1"/>
</dbReference>
<dbReference type="Gene3D" id="3.40.190.10">
    <property type="entry name" value="Periplasmic binding protein-like II"/>
    <property type="match status" value="1"/>
</dbReference>
<accession>A0A913XR70</accession>
<organism evidence="6 7">
    <name type="scientific">Exaiptasia diaphana</name>
    <name type="common">Tropical sea anemone</name>
    <name type="synonym">Aiptasia pulchella</name>
    <dbReference type="NCBI Taxonomy" id="2652724"/>
    <lineage>
        <taxon>Eukaryota</taxon>
        <taxon>Metazoa</taxon>
        <taxon>Cnidaria</taxon>
        <taxon>Anthozoa</taxon>
        <taxon>Hexacorallia</taxon>
        <taxon>Actiniaria</taxon>
        <taxon>Aiptasiidae</taxon>
        <taxon>Exaiptasia</taxon>
    </lineage>
</organism>
<dbReference type="PROSITE" id="PS51257">
    <property type="entry name" value="PROKAR_LIPOPROTEIN"/>
    <property type="match status" value="1"/>
</dbReference>
<dbReference type="PANTHER" id="PTHR30290">
    <property type="entry name" value="PERIPLASMIC BINDING COMPONENT OF ABC TRANSPORTER"/>
    <property type="match status" value="1"/>
</dbReference>
<dbReference type="GO" id="GO:1904680">
    <property type="term" value="F:peptide transmembrane transporter activity"/>
    <property type="evidence" value="ECO:0007669"/>
    <property type="project" value="TreeGrafter"/>
</dbReference>
<feature type="domain" description="Solute-binding protein family 5" evidence="5">
    <location>
        <begin position="76"/>
        <end position="185"/>
    </location>
</feature>
<dbReference type="GeneID" id="110246427"/>
<dbReference type="InterPro" id="IPR039424">
    <property type="entry name" value="SBP_5"/>
</dbReference>
<dbReference type="Pfam" id="PF00496">
    <property type="entry name" value="SBP_bac_5"/>
    <property type="match status" value="1"/>
</dbReference>
<comment type="similarity">
    <text evidence="1">Belongs to the bacterial solute-binding protein 5 family.</text>
</comment>
<protein>
    <recommendedName>
        <fullName evidence="5">Solute-binding protein family 5 domain-containing protein</fullName>
    </recommendedName>
</protein>
<evidence type="ECO:0000313" key="6">
    <source>
        <dbReference type="EnsemblMetazoa" id="XP_020908428.1"/>
    </source>
</evidence>
<keyword evidence="2" id="KW-0813">Transport</keyword>
<dbReference type="Proteomes" id="UP000887567">
    <property type="component" value="Unplaced"/>
</dbReference>
<dbReference type="PANTHER" id="PTHR30290:SF9">
    <property type="entry name" value="OLIGOPEPTIDE-BINDING PROTEIN APPA"/>
    <property type="match status" value="1"/>
</dbReference>
<dbReference type="EnsemblMetazoa" id="XM_021052769.1">
    <property type="protein sequence ID" value="XP_020908428.1"/>
    <property type="gene ID" value="LOC110246427"/>
</dbReference>
<keyword evidence="7" id="KW-1185">Reference proteome</keyword>
<dbReference type="GO" id="GO:0015833">
    <property type="term" value="P:peptide transport"/>
    <property type="evidence" value="ECO:0007669"/>
    <property type="project" value="TreeGrafter"/>
</dbReference>
<dbReference type="SUPFAM" id="SSF53850">
    <property type="entry name" value="Periplasmic binding protein-like II"/>
    <property type="match status" value="1"/>
</dbReference>
<dbReference type="OrthoDB" id="10241167at2759"/>
<keyword evidence="3 4" id="KW-0732">Signal</keyword>
<feature type="signal peptide" evidence="4">
    <location>
        <begin position="1"/>
        <end position="25"/>
    </location>
</feature>
<evidence type="ECO:0000256" key="2">
    <source>
        <dbReference type="ARBA" id="ARBA00022448"/>
    </source>
</evidence>
<evidence type="ECO:0000256" key="4">
    <source>
        <dbReference type="SAM" id="SignalP"/>
    </source>
</evidence>
<dbReference type="Gene3D" id="3.90.76.10">
    <property type="entry name" value="Dipeptide-binding Protein, Domain 1"/>
    <property type="match status" value="1"/>
</dbReference>
<dbReference type="KEGG" id="epa:110246427"/>
<dbReference type="InterPro" id="IPR000914">
    <property type="entry name" value="SBP_5_dom"/>
</dbReference>